<feature type="domain" description="Acyl-CoA dehydrogenase/oxidase C-terminal" evidence="9">
    <location>
        <begin position="692"/>
        <end position="840"/>
    </location>
</feature>
<evidence type="ECO:0000256" key="4">
    <source>
        <dbReference type="ARBA" id="ARBA00022630"/>
    </source>
</evidence>
<dbReference type="Pfam" id="PF00441">
    <property type="entry name" value="Acyl-CoA_dh_1"/>
    <property type="match status" value="2"/>
</dbReference>
<dbReference type="InterPro" id="IPR009075">
    <property type="entry name" value="AcylCo_DH/oxidase_C"/>
</dbReference>
<dbReference type="FunFam" id="2.40.110.10:FF:000001">
    <property type="entry name" value="Acyl-CoA dehydrogenase, mitochondrial"/>
    <property type="match status" value="1"/>
</dbReference>
<evidence type="ECO:0000313" key="13">
    <source>
        <dbReference type="Proteomes" id="UP000050794"/>
    </source>
</evidence>
<feature type="domain" description="Acyl-CoA dehydrogenase/oxidase N-terminal" evidence="11">
    <location>
        <begin position="432"/>
        <end position="540"/>
    </location>
</feature>
<comment type="subunit">
    <text evidence="3">Homotetramer.</text>
</comment>
<keyword evidence="6" id="KW-0560">Oxidoreductase</keyword>
<dbReference type="PANTHER" id="PTHR43884">
    <property type="entry name" value="ACYL-COA DEHYDROGENASE"/>
    <property type="match status" value="1"/>
</dbReference>
<dbReference type="InterPro" id="IPR013786">
    <property type="entry name" value="AcylCoA_DH/ox_N"/>
</dbReference>
<comment type="function">
    <text evidence="8">This enzyme is specific for acyl chain lengths of 4 to 16.</text>
</comment>
<dbReference type="InterPro" id="IPR036250">
    <property type="entry name" value="AcylCo_DH-like_C"/>
</dbReference>
<evidence type="ECO:0000313" key="12">
    <source>
        <dbReference type="EMBL" id="VDM37990.1"/>
    </source>
</evidence>
<feature type="domain" description="Acyl-CoA oxidase/dehydrogenase middle" evidence="10">
    <location>
        <begin position="113"/>
        <end position="211"/>
    </location>
</feature>
<dbReference type="SUPFAM" id="SSF56645">
    <property type="entry name" value="Acyl-CoA dehydrogenase NM domain-like"/>
    <property type="match status" value="2"/>
</dbReference>
<organism evidence="13 14">
    <name type="scientific">Toxocara canis</name>
    <name type="common">Canine roundworm</name>
    <dbReference type="NCBI Taxonomy" id="6265"/>
    <lineage>
        <taxon>Eukaryota</taxon>
        <taxon>Metazoa</taxon>
        <taxon>Ecdysozoa</taxon>
        <taxon>Nematoda</taxon>
        <taxon>Chromadorea</taxon>
        <taxon>Rhabditida</taxon>
        <taxon>Spirurina</taxon>
        <taxon>Ascaridomorpha</taxon>
        <taxon>Ascaridoidea</taxon>
        <taxon>Toxocaridae</taxon>
        <taxon>Toxocara</taxon>
    </lineage>
</organism>
<dbReference type="SUPFAM" id="SSF47203">
    <property type="entry name" value="Acyl-CoA dehydrogenase C-terminal domain-like"/>
    <property type="match status" value="2"/>
</dbReference>
<dbReference type="WBParaSite" id="TCNE_0000666901-mRNA-1">
    <property type="protein sequence ID" value="TCNE_0000666901-mRNA-1"/>
    <property type="gene ID" value="TCNE_0000666901"/>
</dbReference>
<evidence type="ECO:0000256" key="7">
    <source>
        <dbReference type="ARBA" id="ARBA00047882"/>
    </source>
</evidence>
<comment type="similarity">
    <text evidence="2">Belongs to the acyl-CoA dehydrogenase family.</text>
</comment>
<keyword evidence="4" id="KW-0285">Flavoprotein</keyword>
<dbReference type="GO" id="GO:0050660">
    <property type="term" value="F:flavin adenine dinucleotide binding"/>
    <property type="evidence" value="ECO:0007669"/>
    <property type="project" value="InterPro"/>
</dbReference>
<name>A0A183UDU9_TOXCA</name>
<keyword evidence="5" id="KW-0274">FAD</keyword>
<dbReference type="AlphaFoldDB" id="A0A183UDU9"/>
<gene>
    <name evidence="12" type="ORF">TCNE_LOCUS6669</name>
</gene>
<comment type="cofactor">
    <cofactor evidence="1">
        <name>FAD</name>
        <dbReference type="ChEBI" id="CHEBI:57692"/>
    </cofactor>
</comment>
<dbReference type="Gene3D" id="2.40.110.10">
    <property type="entry name" value="Butyryl-CoA Dehydrogenase, subunit A, domain 2"/>
    <property type="match status" value="2"/>
</dbReference>
<dbReference type="InterPro" id="IPR037069">
    <property type="entry name" value="AcylCoA_DH/ox_N_sf"/>
</dbReference>
<comment type="catalytic activity">
    <reaction evidence="7">
        <text>a medium-chain 2,3-saturated fatty acyl-CoA + oxidized [electron-transfer flavoprotein] + H(+) = a medium-chain (2E)-enoyl-CoA + reduced [electron-transfer flavoprotein]</text>
        <dbReference type="Rhea" id="RHEA:14477"/>
        <dbReference type="Rhea" id="RHEA-COMP:10685"/>
        <dbReference type="Rhea" id="RHEA-COMP:10686"/>
        <dbReference type="ChEBI" id="CHEBI:15378"/>
        <dbReference type="ChEBI" id="CHEBI:57692"/>
        <dbReference type="ChEBI" id="CHEBI:58307"/>
        <dbReference type="ChEBI" id="CHEBI:83723"/>
        <dbReference type="ChEBI" id="CHEBI:83726"/>
        <dbReference type="EC" id="1.3.8.7"/>
    </reaction>
</comment>
<dbReference type="InterPro" id="IPR006089">
    <property type="entry name" value="Acyl-CoA_DH_CS"/>
</dbReference>
<dbReference type="PROSITE" id="PS00072">
    <property type="entry name" value="ACYL_COA_DH_1"/>
    <property type="match status" value="2"/>
</dbReference>
<evidence type="ECO:0000259" key="10">
    <source>
        <dbReference type="Pfam" id="PF02770"/>
    </source>
</evidence>
<feature type="domain" description="Acyl-CoA dehydrogenase/oxidase N-terminal" evidence="11">
    <location>
        <begin position="2"/>
        <end position="107"/>
    </location>
</feature>
<protein>
    <submittedName>
        <fullName evidence="14">Acyl-CoA dehydrogenase</fullName>
    </submittedName>
</protein>
<evidence type="ECO:0000256" key="3">
    <source>
        <dbReference type="ARBA" id="ARBA00011881"/>
    </source>
</evidence>
<dbReference type="InterPro" id="IPR046373">
    <property type="entry name" value="Acyl-CoA_Oxase/DH_mid-dom_sf"/>
</dbReference>
<accession>A0A183UDU9</accession>
<dbReference type="InterPro" id="IPR006091">
    <property type="entry name" value="Acyl-CoA_Oxase/DH_mid-dom"/>
</dbReference>
<proteinExistence type="inferred from homology"/>
<dbReference type="FunFam" id="1.10.540.10:FF:000010">
    <property type="entry name" value="Medium-chain specific acyl-CoA dehydrogenase, mitochondrial"/>
    <property type="match status" value="1"/>
</dbReference>
<dbReference type="Gene3D" id="1.10.540.10">
    <property type="entry name" value="Acyl-CoA dehydrogenase/oxidase, N-terminal domain"/>
    <property type="match status" value="2"/>
</dbReference>
<evidence type="ECO:0000256" key="6">
    <source>
        <dbReference type="ARBA" id="ARBA00023002"/>
    </source>
</evidence>
<evidence type="ECO:0000313" key="14">
    <source>
        <dbReference type="WBParaSite" id="TCNE_0000666901-mRNA-1"/>
    </source>
</evidence>
<reference evidence="14" key="1">
    <citation type="submission" date="2016-06" db="UniProtKB">
        <authorList>
            <consortium name="WormBaseParasite"/>
        </authorList>
    </citation>
    <scope>IDENTIFICATION</scope>
</reference>
<evidence type="ECO:0000259" key="11">
    <source>
        <dbReference type="Pfam" id="PF02771"/>
    </source>
</evidence>
<evidence type="ECO:0000259" key="9">
    <source>
        <dbReference type="Pfam" id="PF00441"/>
    </source>
</evidence>
<dbReference type="Pfam" id="PF02771">
    <property type="entry name" value="Acyl-CoA_dh_N"/>
    <property type="match status" value="2"/>
</dbReference>
<dbReference type="Pfam" id="PF02770">
    <property type="entry name" value="Acyl-CoA_dh_M"/>
    <property type="match status" value="2"/>
</dbReference>
<evidence type="ECO:0000256" key="1">
    <source>
        <dbReference type="ARBA" id="ARBA00001974"/>
    </source>
</evidence>
<dbReference type="EMBL" id="UYWY01019533">
    <property type="protein sequence ID" value="VDM37990.1"/>
    <property type="molecule type" value="Genomic_DNA"/>
</dbReference>
<feature type="domain" description="Acyl-CoA oxidase/dehydrogenase middle" evidence="10">
    <location>
        <begin position="578"/>
        <end position="679"/>
    </location>
</feature>
<dbReference type="PROSITE" id="PS00073">
    <property type="entry name" value="ACYL_COA_DH_2"/>
    <property type="match status" value="2"/>
</dbReference>
<dbReference type="Gene3D" id="1.20.140.10">
    <property type="entry name" value="Butyryl-CoA Dehydrogenase, subunit A, domain 3"/>
    <property type="match status" value="2"/>
</dbReference>
<dbReference type="InterPro" id="IPR009100">
    <property type="entry name" value="AcylCoA_DH/oxidase_NM_dom_sf"/>
</dbReference>
<reference evidence="12 13" key="2">
    <citation type="submission" date="2018-11" db="EMBL/GenBank/DDBJ databases">
        <authorList>
            <consortium name="Pathogen Informatics"/>
        </authorList>
    </citation>
    <scope>NUCLEOTIDE SEQUENCE [LARGE SCALE GENOMIC DNA]</scope>
</reference>
<sequence>MKELQQTLRKFTREEVIPKATYHDETGEFPWDIVKKGHALGIMNPDIPVEYGGLGLGLLANTIISEEIGYGCTGIATVFMTNDLAETPLIVAASDEVKKKYLGRMTEEPLIAAYAVTEPNAGSDVAGIKTKCEKKGDEYIINGSKMWITNAGPANWFFVLCRSDPDPKTPTSKAFTAFVVEADTPGVTKGKKEKNLGQHASDTRGITFEDVRVPAANMVGPPGEGFLVAMRTFDRTRPAVAGLATGLQARCLDEATKYAMERKTFGVPICSHQAIQMMLADMAINTELSRMITYRCAWEVMSGVTRGYYSSMAKCFAADAANLAATNAVQILGGNGYNHEYPVEKLMRDAKIFQIYEGTCQIQRIVIARNLLNRIGDVPLFLNILEMFLFFAFIETFFEILEHSLYKSTALLCLLIFIAVTRLQIRNFAELSDTQREYQAVALKFAKEEIIPVAAHHDRTGEFPWDIVKKAHKLGFMNPQVPAKYGGPELSCLETAIVIEALSYGCSAIQLCIMGPSLAIAPVLIAGNEEQKKKYLGMLTAEPLIAQNCCVKRPISFDSIIYVTSFLMVFGLTTLFQAYCVTEPGAGSDVSAIKTKAVKKGCFSDSYVINGPKAWITGGGYAKWFFVLARTEADPKAPPGKAFTAFIVDGDSPGISRGKKEMNMGQRCSDTRTITFEDVVVPKENVLGAPGVGFKVAMGAFDMTRPGVAAGAVGLAWRALDEATKYALERKTFGVPIAQHQGVSFMLADMTINLELSRLVTYRAAVDVDNKERSSYYASVAKCFAADTANLAAANAVQILGGNGFNSEYPVEKLMRDAKIYQIYEGTSQIQRVVISRHLLQKVAMTGTAC</sequence>
<dbReference type="Proteomes" id="UP000050794">
    <property type="component" value="Unassembled WGS sequence"/>
</dbReference>
<dbReference type="PANTHER" id="PTHR43884:SF12">
    <property type="entry name" value="ISOVALERYL-COA DEHYDROGENASE, MITOCHONDRIAL-RELATED"/>
    <property type="match status" value="1"/>
</dbReference>
<feature type="domain" description="Acyl-CoA dehydrogenase/oxidase C-terminal" evidence="9">
    <location>
        <begin position="223"/>
        <end position="372"/>
    </location>
</feature>
<evidence type="ECO:0000256" key="5">
    <source>
        <dbReference type="ARBA" id="ARBA00022827"/>
    </source>
</evidence>
<dbReference type="GO" id="GO:0070991">
    <property type="term" value="F:medium-chain fatty acyl-CoA dehydrogenase activity"/>
    <property type="evidence" value="ECO:0007669"/>
    <property type="project" value="UniProtKB-EC"/>
</dbReference>
<evidence type="ECO:0000256" key="2">
    <source>
        <dbReference type="ARBA" id="ARBA00009347"/>
    </source>
</evidence>
<evidence type="ECO:0000256" key="8">
    <source>
        <dbReference type="ARBA" id="ARBA00059733"/>
    </source>
</evidence>
<keyword evidence="13" id="KW-1185">Reference proteome</keyword>
<dbReference type="FunFam" id="2.40.110.10:FF:000006">
    <property type="entry name" value="very long-chain specific acyl-CoA dehydrogenase, mitochondrial"/>
    <property type="match status" value="1"/>
</dbReference>
<dbReference type="FunFam" id="1.20.140.10:FF:000011">
    <property type="entry name" value="Medium-chain specific acyl-CoA dehydrogenase, mitochondrial"/>
    <property type="match status" value="2"/>
</dbReference>